<accession>A0AAE2DKR9</accession>
<dbReference type="AlphaFoldDB" id="A0AAE2DKR9"/>
<dbReference type="Proteomes" id="UP000031587">
    <property type="component" value="Unassembled WGS sequence"/>
</dbReference>
<organism evidence="1 2">
    <name type="scientific">Pseudomonas fluorescens</name>
    <dbReference type="NCBI Taxonomy" id="294"/>
    <lineage>
        <taxon>Bacteria</taxon>
        <taxon>Pseudomonadati</taxon>
        <taxon>Pseudomonadota</taxon>
        <taxon>Gammaproteobacteria</taxon>
        <taxon>Pseudomonadales</taxon>
        <taxon>Pseudomonadaceae</taxon>
        <taxon>Pseudomonas</taxon>
    </lineage>
</organism>
<evidence type="ECO:0000313" key="1">
    <source>
        <dbReference type="EMBL" id="KIF61578.1"/>
    </source>
</evidence>
<dbReference type="RefSeq" id="WP_039766835.1">
    <property type="nucleotide sequence ID" value="NZ_JTGH01000007.1"/>
</dbReference>
<reference evidence="1 2" key="1">
    <citation type="submission" date="2014-11" db="EMBL/GenBank/DDBJ databases">
        <title>Draft genome sequence of Pseudomonas fluorescens strains SF4c SF39a.</title>
        <authorList>
            <person name="Underwood G.E."/>
            <person name="Ly L.K."/>
            <person name="Bitzer A.S."/>
            <person name="Godino A."/>
            <person name="Bucci V."/>
            <person name="Fischer S."/>
            <person name="Silby M.W."/>
        </authorList>
    </citation>
    <scope>NUCLEOTIDE SEQUENCE [LARGE SCALE GENOMIC DNA]</scope>
    <source>
        <strain evidence="1 2">SF4c</strain>
    </source>
</reference>
<protein>
    <submittedName>
        <fullName evidence="1">Uncharacterized protein</fullName>
    </submittedName>
</protein>
<sequence length="101" mass="11663">MITEDLEIVKKIFQMIEGGIVHGYDAFRYEVEVGESYMEAELAVEKDGVSVTDAEVDFDISDLYFLVKELKANAVRRGEPWLSFVMSYCEGWQVTTKFNYE</sequence>
<evidence type="ECO:0000313" key="2">
    <source>
        <dbReference type="Proteomes" id="UP000031587"/>
    </source>
</evidence>
<dbReference type="EMBL" id="JTGH01000007">
    <property type="protein sequence ID" value="KIF61578.1"/>
    <property type="molecule type" value="Genomic_DNA"/>
</dbReference>
<comment type="caution">
    <text evidence="1">The sequence shown here is derived from an EMBL/GenBank/DDBJ whole genome shotgun (WGS) entry which is preliminary data.</text>
</comment>
<name>A0AAE2DKR9_PSEFL</name>
<gene>
    <name evidence="1" type="ORF">QS95_06965</name>
</gene>
<proteinExistence type="predicted"/>